<organism evidence="2 3">
    <name type="scientific">Heterorhabditis bacteriophora</name>
    <name type="common">Entomopathogenic nematode worm</name>
    <dbReference type="NCBI Taxonomy" id="37862"/>
    <lineage>
        <taxon>Eukaryota</taxon>
        <taxon>Metazoa</taxon>
        <taxon>Ecdysozoa</taxon>
        <taxon>Nematoda</taxon>
        <taxon>Chromadorea</taxon>
        <taxon>Rhabditida</taxon>
        <taxon>Rhabditina</taxon>
        <taxon>Rhabditomorpha</taxon>
        <taxon>Strongyloidea</taxon>
        <taxon>Heterorhabditidae</taxon>
        <taxon>Heterorhabditis</taxon>
    </lineage>
</organism>
<evidence type="ECO:0000256" key="1">
    <source>
        <dbReference type="SAM" id="SignalP"/>
    </source>
</evidence>
<evidence type="ECO:0000313" key="2">
    <source>
        <dbReference type="Proteomes" id="UP000095283"/>
    </source>
</evidence>
<feature type="chain" id="PRO_5009310664" evidence="1">
    <location>
        <begin position="17"/>
        <end position="153"/>
    </location>
</feature>
<proteinExistence type="predicted"/>
<dbReference type="Proteomes" id="UP000095283">
    <property type="component" value="Unplaced"/>
</dbReference>
<accession>A0A1I7WKC9</accession>
<dbReference type="AlphaFoldDB" id="A0A1I7WKC9"/>
<reference evidence="3" key="1">
    <citation type="submission" date="2016-11" db="UniProtKB">
        <authorList>
            <consortium name="WormBaseParasite"/>
        </authorList>
    </citation>
    <scope>IDENTIFICATION</scope>
</reference>
<keyword evidence="2" id="KW-1185">Reference proteome</keyword>
<sequence length="153" mass="17632">MILFCTLLWKISGEYGWEICVYCAEYSVSGHHTFNLQFITVASILHITGDIQIPPNQRYISACELDCVFLSLTNKYHWTLQPLNTTITLPHGASAIITTRFRIEEMRAYIRSRITTAQNQLRRILNEVREREEELFAEATALCEGEVTLFVIS</sequence>
<name>A0A1I7WKC9_HETBA</name>
<feature type="signal peptide" evidence="1">
    <location>
        <begin position="1"/>
        <end position="16"/>
    </location>
</feature>
<evidence type="ECO:0000313" key="3">
    <source>
        <dbReference type="WBParaSite" id="Hba_05496"/>
    </source>
</evidence>
<protein>
    <submittedName>
        <fullName evidence="3">Envelope glycoprotein</fullName>
    </submittedName>
</protein>
<keyword evidence="1" id="KW-0732">Signal</keyword>
<dbReference type="WBParaSite" id="Hba_05496">
    <property type="protein sequence ID" value="Hba_05496"/>
    <property type="gene ID" value="Hba_05496"/>
</dbReference>